<organism evidence="5 6">
    <name type="scientific">Aureococcus anophagefferens</name>
    <name type="common">Harmful bloom alga</name>
    <dbReference type="NCBI Taxonomy" id="44056"/>
    <lineage>
        <taxon>Eukaryota</taxon>
        <taxon>Sar</taxon>
        <taxon>Stramenopiles</taxon>
        <taxon>Ochrophyta</taxon>
        <taxon>Pelagophyceae</taxon>
        <taxon>Pelagomonadales</taxon>
        <taxon>Pelagomonadaceae</taxon>
        <taxon>Aureococcus</taxon>
    </lineage>
</organism>
<reference evidence="5 6" key="1">
    <citation type="submission" date="2024-03" db="EMBL/GenBank/DDBJ databases">
        <title>Aureococcus anophagefferens CCMP1851 and Kratosvirus quantuckense: Draft genome of a second virus-susceptible host strain in the model system.</title>
        <authorList>
            <person name="Chase E."/>
            <person name="Truchon A.R."/>
            <person name="Schepens W."/>
            <person name="Wilhelm S.W."/>
        </authorList>
    </citation>
    <scope>NUCLEOTIDE SEQUENCE [LARGE SCALE GENOMIC DNA]</scope>
    <source>
        <strain evidence="5 6">CCMP1851</strain>
    </source>
</reference>
<evidence type="ECO:0000256" key="4">
    <source>
        <dbReference type="SAM" id="MobiDB-lite"/>
    </source>
</evidence>
<dbReference type="Proteomes" id="UP001363151">
    <property type="component" value="Unassembled WGS sequence"/>
</dbReference>
<keyword evidence="1" id="KW-0677">Repeat</keyword>
<feature type="compositionally biased region" description="Basic and acidic residues" evidence="4">
    <location>
        <begin position="216"/>
        <end position="239"/>
    </location>
</feature>
<feature type="compositionally biased region" description="Basic residues" evidence="4">
    <location>
        <begin position="41"/>
        <end position="53"/>
    </location>
</feature>
<feature type="region of interest" description="Disordered" evidence="4">
    <location>
        <begin position="135"/>
        <end position="156"/>
    </location>
</feature>
<protein>
    <recommendedName>
        <fullName evidence="7">Ankyrin repeat protein</fullName>
    </recommendedName>
</protein>
<name>A0ABR1G2K3_AURAN</name>
<feature type="region of interest" description="Disordered" evidence="4">
    <location>
        <begin position="1"/>
        <end position="63"/>
    </location>
</feature>
<feature type="compositionally biased region" description="Basic and acidic residues" evidence="4">
    <location>
        <begin position="54"/>
        <end position="63"/>
    </location>
</feature>
<keyword evidence="2 3" id="KW-0040">ANK repeat</keyword>
<evidence type="ECO:0008006" key="7">
    <source>
        <dbReference type="Google" id="ProtNLM"/>
    </source>
</evidence>
<evidence type="ECO:0000256" key="3">
    <source>
        <dbReference type="PROSITE-ProRule" id="PRU00023"/>
    </source>
</evidence>
<dbReference type="EMBL" id="JBBJCI010000142">
    <property type="protein sequence ID" value="KAK7242575.1"/>
    <property type="molecule type" value="Genomic_DNA"/>
</dbReference>
<feature type="compositionally biased region" description="Basic and acidic residues" evidence="4">
    <location>
        <begin position="135"/>
        <end position="155"/>
    </location>
</feature>
<dbReference type="Pfam" id="PF00023">
    <property type="entry name" value="Ank"/>
    <property type="match status" value="1"/>
</dbReference>
<dbReference type="PANTHER" id="PTHR24188:SF29">
    <property type="entry name" value="GH09064P"/>
    <property type="match status" value="1"/>
</dbReference>
<proteinExistence type="predicted"/>
<dbReference type="Gene3D" id="1.25.40.20">
    <property type="entry name" value="Ankyrin repeat-containing domain"/>
    <property type="match status" value="1"/>
</dbReference>
<feature type="repeat" description="ANK" evidence="3">
    <location>
        <begin position="110"/>
        <end position="142"/>
    </location>
</feature>
<evidence type="ECO:0000256" key="2">
    <source>
        <dbReference type="ARBA" id="ARBA00023043"/>
    </source>
</evidence>
<comment type="caution">
    <text evidence="5">The sequence shown here is derived from an EMBL/GenBank/DDBJ whole genome shotgun (WGS) entry which is preliminary data.</text>
</comment>
<dbReference type="PROSITE" id="PS50297">
    <property type="entry name" value="ANK_REP_REGION"/>
    <property type="match status" value="1"/>
</dbReference>
<dbReference type="SUPFAM" id="SSF48403">
    <property type="entry name" value="Ankyrin repeat"/>
    <property type="match status" value="1"/>
</dbReference>
<keyword evidence="6" id="KW-1185">Reference proteome</keyword>
<evidence type="ECO:0000313" key="6">
    <source>
        <dbReference type="Proteomes" id="UP001363151"/>
    </source>
</evidence>
<accession>A0ABR1G2K3</accession>
<sequence length="278" mass="32490">MSNFRDRNWEKHEMRGHQWGDAVPPEKSAYPAYQHPPSEKPRRRLVRRARPMKKKGEEKMTPDDAFKQCMEACRDEQTFIATVSKWLDEPRFDDKEVENKSMMVDKTDWHGSSLLHFAVFHDDVDLVKKLIEKGADPEHKNGEGDSPLDDARERAPGVALSSLPRRRGRRRYECEAILEVLEAEVKRRAPPEPEPEVTKEEREAALARKHKISSNKLKEPNRKTWQEKMEESKKLQERRRGHELGLMPWEIDRAERLGIKPEDFNDIGQYDGPNGYGT</sequence>
<dbReference type="InterPro" id="IPR036770">
    <property type="entry name" value="Ankyrin_rpt-contain_sf"/>
</dbReference>
<feature type="compositionally biased region" description="Basic and acidic residues" evidence="4">
    <location>
        <begin position="1"/>
        <end position="18"/>
    </location>
</feature>
<feature type="region of interest" description="Disordered" evidence="4">
    <location>
        <begin position="258"/>
        <end position="278"/>
    </location>
</feature>
<dbReference type="PANTHER" id="PTHR24188">
    <property type="entry name" value="ANKYRIN REPEAT PROTEIN"/>
    <property type="match status" value="1"/>
</dbReference>
<dbReference type="InterPro" id="IPR002110">
    <property type="entry name" value="Ankyrin_rpt"/>
</dbReference>
<evidence type="ECO:0000256" key="1">
    <source>
        <dbReference type="ARBA" id="ARBA00022737"/>
    </source>
</evidence>
<gene>
    <name evidence="5" type="ORF">SO694_00017491</name>
</gene>
<evidence type="ECO:0000313" key="5">
    <source>
        <dbReference type="EMBL" id="KAK7242575.1"/>
    </source>
</evidence>
<dbReference type="SMART" id="SM00248">
    <property type="entry name" value="ANK"/>
    <property type="match status" value="1"/>
</dbReference>
<feature type="region of interest" description="Disordered" evidence="4">
    <location>
        <begin position="207"/>
        <end position="239"/>
    </location>
</feature>
<dbReference type="PROSITE" id="PS50088">
    <property type="entry name" value="ANK_REPEAT"/>
    <property type="match status" value="1"/>
</dbReference>